<keyword evidence="2 8" id="KW-0645">Protease</keyword>
<dbReference type="GO" id="GO:0046872">
    <property type="term" value="F:metal ion binding"/>
    <property type="evidence" value="ECO:0007669"/>
    <property type="project" value="UniProtKB-KW"/>
</dbReference>
<dbReference type="SUPFAM" id="SSF55486">
    <property type="entry name" value="Metalloproteases ('zincins'), catalytic domain"/>
    <property type="match status" value="1"/>
</dbReference>
<evidence type="ECO:0000256" key="1">
    <source>
        <dbReference type="ARBA" id="ARBA00005860"/>
    </source>
</evidence>
<keyword evidence="10" id="KW-0472">Membrane</keyword>
<dbReference type="OrthoDB" id="527990at2759"/>
<dbReference type="Proteomes" id="UP000228934">
    <property type="component" value="Unassembled WGS sequence"/>
</dbReference>
<dbReference type="Pfam" id="PF01457">
    <property type="entry name" value="Peptidase_M8"/>
    <property type="match status" value="1"/>
</dbReference>
<gene>
    <name evidence="11" type="ORF">AB205_0028630</name>
</gene>
<evidence type="ECO:0000256" key="8">
    <source>
        <dbReference type="RuleBase" id="RU366077"/>
    </source>
</evidence>
<dbReference type="GO" id="GO:0007155">
    <property type="term" value="P:cell adhesion"/>
    <property type="evidence" value="ECO:0007669"/>
    <property type="project" value="InterPro"/>
</dbReference>
<feature type="transmembrane region" description="Helical" evidence="10">
    <location>
        <begin position="185"/>
        <end position="206"/>
    </location>
</feature>
<evidence type="ECO:0000313" key="12">
    <source>
        <dbReference type="Proteomes" id="UP000228934"/>
    </source>
</evidence>
<proteinExistence type="inferred from homology"/>
<dbReference type="GO" id="GO:0005737">
    <property type="term" value="C:cytoplasm"/>
    <property type="evidence" value="ECO:0007669"/>
    <property type="project" value="TreeGrafter"/>
</dbReference>
<evidence type="ECO:0000256" key="5">
    <source>
        <dbReference type="ARBA" id="ARBA00022833"/>
    </source>
</evidence>
<keyword evidence="12" id="KW-1185">Reference proteome</keyword>
<comment type="cofactor">
    <cofactor evidence="7 8">
        <name>Zn(2+)</name>
        <dbReference type="ChEBI" id="CHEBI:29105"/>
    </cofactor>
    <text evidence="7 8">Binds 1 zinc ion per subunit.</text>
</comment>
<evidence type="ECO:0000256" key="9">
    <source>
        <dbReference type="SAM" id="MobiDB-lite"/>
    </source>
</evidence>
<dbReference type="InterPro" id="IPR001577">
    <property type="entry name" value="Peptidase_M8"/>
</dbReference>
<sequence length="237" mass="26669">MQRMGEHLGVGSTGAPLENQEKSTSSHWESRIMQGSILTASINPPHLTFLDPITLAAFQDMGWYEVNSSISYQLVWGKVVTLAATICIWIRETAPLTHFWMDVTFISHSNMGCLLHISTVPNKFLTFTIKPEEPSNCPPPAPETPLHQLLMNLTDPITYESPQFSFVLIRLLASDSHHYLVNQDAIIGSCACALFCVLLIISLLWCRHRVRTRSMQVRDIYNVENKNLQGEHVPAVI</sequence>
<dbReference type="GO" id="GO:0004222">
    <property type="term" value="F:metalloendopeptidase activity"/>
    <property type="evidence" value="ECO:0007669"/>
    <property type="project" value="UniProtKB-UniRule"/>
</dbReference>
<keyword evidence="5 7" id="KW-0862">Zinc</keyword>
<dbReference type="GO" id="GO:0016020">
    <property type="term" value="C:membrane"/>
    <property type="evidence" value="ECO:0007669"/>
    <property type="project" value="InterPro"/>
</dbReference>
<dbReference type="Gene3D" id="3.90.132.10">
    <property type="entry name" value="Leishmanolysin , domain 2"/>
    <property type="match status" value="1"/>
</dbReference>
<dbReference type="AlphaFoldDB" id="A0A2G9RCB0"/>
<evidence type="ECO:0000256" key="3">
    <source>
        <dbReference type="ARBA" id="ARBA00022723"/>
    </source>
</evidence>
<dbReference type="EMBL" id="KV945674">
    <property type="protein sequence ID" value="PIO25526.1"/>
    <property type="molecule type" value="Genomic_DNA"/>
</dbReference>
<dbReference type="GO" id="GO:0006508">
    <property type="term" value="P:proteolysis"/>
    <property type="evidence" value="ECO:0007669"/>
    <property type="project" value="UniProtKB-KW"/>
</dbReference>
<evidence type="ECO:0000256" key="7">
    <source>
        <dbReference type="PIRSR" id="PIRSR601577-2"/>
    </source>
</evidence>
<evidence type="ECO:0000256" key="2">
    <source>
        <dbReference type="ARBA" id="ARBA00022670"/>
    </source>
</evidence>
<keyword evidence="4 8" id="KW-0378">Hydrolase</keyword>
<feature type="binding site" evidence="7">
    <location>
        <position position="27"/>
    </location>
    <ligand>
        <name>Zn(2+)</name>
        <dbReference type="ChEBI" id="CHEBI:29105"/>
        <note>catalytic</note>
    </ligand>
</feature>
<dbReference type="PANTHER" id="PTHR10942">
    <property type="entry name" value="LEISHMANOLYSIN-LIKE PEPTIDASE"/>
    <property type="match status" value="1"/>
</dbReference>
<keyword evidence="10" id="KW-0812">Transmembrane</keyword>
<organism evidence="11 12">
    <name type="scientific">Aquarana catesbeiana</name>
    <name type="common">American bullfrog</name>
    <name type="synonym">Rana catesbeiana</name>
    <dbReference type="NCBI Taxonomy" id="8400"/>
    <lineage>
        <taxon>Eukaryota</taxon>
        <taxon>Metazoa</taxon>
        <taxon>Chordata</taxon>
        <taxon>Craniata</taxon>
        <taxon>Vertebrata</taxon>
        <taxon>Euteleostomi</taxon>
        <taxon>Amphibia</taxon>
        <taxon>Batrachia</taxon>
        <taxon>Anura</taxon>
        <taxon>Neobatrachia</taxon>
        <taxon>Ranoidea</taxon>
        <taxon>Ranidae</taxon>
        <taxon>Aquarana</taxon>
    </lineage>
</organism>
<evidence type="ECO:0000313" key="11">
    <source>
        <dbReference type="EMBL" id="PIO25526.1"/>
    </source>
</evidence>
<keyword evidence="3 7" id="KW-0479">Metal-binding</keyword>
<reference evidence="12" key="1">
    <citation type="journal article" date="2017" name="Nat. Commun.">
        <title>The North American bullfrog draft genome provides insight into hormonal regulation of long noncoding RNA.</title>
        <authorList>
            <person name="Hammond S.A."/>
            <person name="Warren R.L."/>
            <person name="Vandervalk B.P."/>
            <person name="Kucuk E."/>
            <person name="Khan H."/>
            <person name="Gibb E.A."/>
            <person name="Pandoh P."/>
            <person name="Kirk H."/>
            <person name="Zhao Y."/>
            <person name="Jones M."/>
            <person name="Mungall A.J."/>
            <person name="Coope R."/>
            <person name="Pleasance S."/>
            <person name="Moore R.A."/>
            <person name="Holt R.A."/>
            <person name="Round J.M."/>
            <person name="Ohora S."/>
            <person name="Walle B.V."/>
            <person name="Veldhoen N."/>
            <person name="Helbing C.C."/>
            <person name="Birol I."/>
        </authorList>
    </citation>
    <scope>NUCLEOTIDE SEQUENCE [LARGE SCALE GENOMIC DNA]</scope>
</reference>
<evidence type="ECO:0000256" key="10">
    <source>
        <dbReference type="SAM" id="Phobius"/>
    </source>
</evidence>
<protein>
    <recommendedName>
        <fullName evidence="8">Leishmanolysin-like peptidase</fullName>
        <ecNumber evidence="8">3.4.24.-</ecNumber>
    </recommendedName>
</protein>
<keyword evidence="6 7" id="KW-0482">Metalloprotease</keyword>
<keyword evidence="10" id="KW-1133">Transmembrane helix</keyword>
<accession>A0A2G9RCB0</accession>
<comment type="similarity">
    <text evidence="1 8">Belongs to the peptidase M8 family.</text>
</comment>
<dbReference type="PANTHER" id="PTHR10942:SF6">
    <property type="entry name" value="CILIATED LEFT-RIGHT ORGANIZER METALLOPEPTIDASE"/>
    <property type="match status" value="1"/>
</dbReference>
<name>A0A2G9RCB0_AQUCT</name>
<feature type="region of interest" description="Disordered" evidence="9">
    <location>
        <begin position="1"/>
        <end position="25"/>
    </location>
</feature>
<evidence type="ECO:0000256" key="4">
    <source>
        <dbReference type="ARBA" id="ARBA00022801"/>
    </source>
</evidence>
<dbReference type="EC" id="3.4.24.-" evidence="8"/>
<evidence type="ECO:0000256" key="6">
    <source>
        <dbReference type="ARBA" id="ARBA00023049"/>
    </source>
</evidence>